<feature type="compositionally biased region" description="Basic and acidic residues" evidence="1">
    <location>
        <begin position="147"/>
        <end position="170"/>
    </location>
</feature>
<reference evidence="4" key="1">
    <citation type="submission" date="2020-05" db="EMBL/GenBank/DDBJ databases">
        <title>Mycena genomes resolve the evolution of fungal bioluminescence.</title>
        <authorList>
            <person name="Tsai I.J."/>
        </authorList>
    </citation>
    <scope>NUCLEOTIDE SEQUENCE</scope>
    <source>
        <strain evidence="4">CCC161011</strain>
    </source>
</reference>
<proteinExistence type="predicted"/>
<evidence type="ECO:0000256" key="1">
    <source>
        <dbReference type="SAM" id="MobiDB-lite"/>
    </source>
</evidence>
<feature type="transmembrane region" description="Helical" evidence="2">
    <location>
        <begin position="365"/>
        <end position="386"/>
    </location>
</feature>
<protein>
    <recommendedName>
        <fullName evidence="3">DUF6535 domain-containing protein</fullName>
    </recommendedName>
</protein>
<feature type="domain" description="DUF6535" evidence="3">
    <location>
        <begin position="182"/>
        <end position="359"/>
    </location>
</feature>
<comment type="caution">
    <text evidence="4">The sequence shown here is derived from an EMBL/GenBank/DDBJ whole genome shotgun (WGS) entry which is preliminary data.</text>
</comment>
<feature type="transmembrane region" description="Helical" evidence="2">
    <location>
        <begin position="276"/>
        <end position="295"/>
    </location>
</feature>
<name>A0A8H6YGY2_9AGAR</name>
<dbReference type="AlphaFoldDB" id="A0A8H6YGY2"/>
<dbReference type="OrthoDB" id="3219854at2759"/>
<feature type="compositionally biased region" description="Polar residues" evidence="1">
    <location>
        <begin position="105"/>
        <end position="125"/>
    </location>
</feature>
<evidence type="ECO:0000313" key="4">
    <source>
        <dbReference type="EMBL" id="KAF7358516.1"/>
    </source>
</evidence>
<gene>
    <name evidence="4" type="ORF">MVEN_00902500</name>
</gene>
<keyword evidence="5" id="KW-1185">Reference proteome</keyword>
<keyword evidence="2" id="KW-0812">Transmembrane</keyword>
<feature type="region of interest" description="Disordered" evidence="1">
    <location>
        <begin position="35"/>
        <end position="72"/>
    </location>
</feature>
<sequence length="387" mass="43656">MAAQLCFSPQSSEEFRRCLMSIIATSGGKEAVEAAANVPLPESPSSSSASPNGWLTPHSSLAASPRSSRRDSLQAIPNATNYWHRRAVDSFENIPLDESADESQGIHNPTTSRPPSIASVTTEKTVTWRPSLKDPEDPWQHPWARSPGERHPVKDRQQYTQHEKEYPPDRYVDEAGKNARVWKVYRDKVNERDADLLDGWNKTLDILLLFAGLFSAVSTAFVIESYQNLQPDFTEYTANATLFMALTLAGSVNVTLPMLQFPQDFTPDSSARWINVLWFTSLALAFRVSLLAILAKQWLTEYNFRMLAPVASQRRWIWRYLVYNNGLDTWKLPAFISTMPLILHVSLFLFLGGLIVFLWGLDKTIANIILGLTSLVLVFYVVSFMLP</sequence>
<dbReference type="InterPro" id="IPR045338">
    <property type="entry name" value="DUF6535"/>
</dbReference>
<keyword evidence="2" id="KW-1133">Transmembrane helix</keyword>
<dbReference type="EMBL" id="JACAZI010000006">
    <property type="protein sequence ID" value="KAF7358516.1"/>
    <property type="molecule type" value="Genomic_DNA"/>
</dbReference>
<feature type="transmembrane region" description="Helical" evidence="2">
    <location>
        <begin position="206"/>
        <end position="224"/>
    </location>
</feature>
<evidence type="ECO:0000313" key="5">
    <source>
        <dbReference type="Proteomes" id="UP000620124"/>
    </source>
</evidence>
<feature type="transmembrane region" description="Helical" evidence="2">
    <location>
        <begin position="236"/>
        <end position="256"/>
    </location>
</feature>
<dbReference type="Pfam" id="PF20153">
    <property type="entry name" value="DUF6535"/>
    <property type="match status" value="1"/>
</dbReference>
<feature type="compositionally biased region" description="Low complexity" evidence="1">
    <location>
        <begin position="39"/>
        <end position="51"/>
    </location>
</feature>
<keyword evidence="2" id="KW-0472">Membrane</keyword>
<dbReference type="Proteomes" id="UP000620124">
    <property type="component" value="Unassembled WGS sequence"/>
</dbReference>
<accession>A0A8H6YGY2</accession>
<feature type="transmembrane region" description="Helical" evidence="2">
    <location>
        <begin position="341"/>
        <end position="359"/>
    </location>
</feature>
<organism evidence="4 5">
    <name type="scientific">Mycena venus</name>
    <dbReference type="NCBI Taxonomy" id="2733690"/>
    <lineage>
        <taxon>Eukaryota</taxon>
        <taxon>Fungi</taxon>
        <taxon>Dikarya</taxon>
        <taxon>Basidiomycota</taxon>
        <taxon>Agaricomycotina</taxon>
        <taxon>Agaricomycetes</taxon>
        <taxon>Agaricomycetidae</taxon>
        <taxon>Agaricales</taxon>
        <taxon>Marasmiineae</taxon>
        <taxon>Mycenaceae</taxon>
        <taxon>Mycena</taxon>
    </lineage>
</organism>
<evidence type="ECO:0000256" key="2">
    <source>
        <dbReference type="SAM" id="Phobius"/>
    </source>
</evidence>
<feature type="region of interest" description="Disordered" evidence="1">
    <location>
        <begin position="98"/>
        <end position="170"/>
    </location>
</feature>
<evidence type="ECO:0000259" key="3">
    <source>
        <dbReference type="Pfam" id="PF20153"/>
    </source>
</evidence>